<protein>
    <recommendedName>
        <fullName evidence="3">MULE transposase domain-containing protein</fullName>
    </recommendedName>
</protein>
<dbReference type="AlphaFoldDB" id="A0A0B7N0J3"/>
<evidence type="ECO:0000313" key="2">
    <source>
        <dbReference type="Proteomes" id="UP000054107"/>
    </source>
</evidence>
<accession>A0A0B7N0J3</accession>
<gene>
    <name evidence="1" type="primary">PARPA_05725.1 scaffold 19499</name>
</gene>
<name>A0A0B7N0J3_9FUNG</name>
<sequence>MRLTAKINAIVCKDITDLNLIHVTYQWKHTGHNPTSHNKIISGPSQKYVADFFKKQVENNTTWYNIKAMLRLDKATLANLIDCEDNNIPIALTIQYHQVYYQMKKFLQYRARLDTDFVSSINRWFLKITNQEDSIHISRCNVTGKGKPLAWMVTNSEAQYPVCFWLEWLKDQFGYSPSMVMIDNSDTEFAAINLVYKNTDEVDVFNTNFKILLFHWHIMKAWKTKILTKLVPKTDQQKSK</sequence>
<organism evidence="1 2">
    <name type="scientific">Parasitella parasitica</name>
    <dbReference type="NCBI Taxonomy" id="35722"/>
    <lineage>
        <taxon>Eukaryota</taxon>
        <taxon>Fungi</taxon>
        <taxon>Fungi incertae sedis</taxon>
        <taxon>Mucoromycota</taxon>
        <taxon>Mucoromycotina</taxon>
        <taxon>Mucoromycetes</taxon>
        <taxon>Mucorales</taxon>
        <taxon>Mucorineae</taxon>
        <taxon>Mucoraceae</taxon>
        <taxon>Parasitella</taxon>
    </lineage>
</organism>
<dbReference type="STRING" id="35722.A0A0B7N0J3"/>
<evidence type="ECO:0008006" key="3">
    <source>
        <dbReference type="Google" id="ProtNLM"/>
    </source>
</evidence>
<dbReference type="OrthoDB" id="2290604at2759"/>
<reference evidence="1 2" key="1">
    <citation type="submission" date="2014-09" db="EMBL/GenBank/DDBJ databases">
        <authorList>
            <person name="Ellenberger Sabrina"/>
        </authorList>
    </citation>
    <scope>NUCLEOTIDE SEQUENCE [LARGE SCALE GENOMIC DNA]</scope>
    <source>
        <strain evidence="1 2">CBS 412.66</strain>
    </source>
</reference>
<evidence type="ECO:0000313" key="1">
    <source>
        <dbReference type="EMBL" id="CEP11836.1"/>
    </source>
</evidence>
<dbReference type="Proteomes" id="UP000054107">
    <property type="component" value="Unassembled WGS sequence"/>
</dbReference>
<proteinExistence type="predicted"/>
<dbReference type="EMBL" id="LN726961">
    <property type="protein sequence ID" value="CEP11836.1"/>
    <property type="molecule type" value="Genomic_DNA"/>
</dbReference>
<keyword evidence="2" id="KW-1185">Reference proteome</keyword>